<keyword evidence="3 4" id="KW-0326">Glycosidase</keyword>
<dbReference type="InterPro" id="IPR051801">
    <property type="entry name" value="GH28_Enzymes"/>
</dbReference>
<evidence type="ECO:0000256" key="1">
    <source>
        <dbReference type="ARBA" id="ARBA00008834"/>
    </source>
</evidence>
<dbReference type="SMART" id="SM00710">
    <property type="entry name" value="PbH1"/>
    <property type="match status" value="4"/>
</dbReference>
<accession>A0A6L4WY48</accession>
<dbReference type="EMBL" id="WBSM01000012">
    <property type="protein sequence ID" value="KAB8286990.1"/>
    <property type="molecule type" value="Genomic_DNA"/>
</dbReference>
<evidence type="ECO:0000313" key="6">
    <source>
        <dbReference type="EMBL" id="NEG72503.1"/>
    </source>
</evidence>
<dbReference type="GO" id="GO:0004650">
    <property type="term" value="F:polygalacturonase activity"/>
    <property type="evidence" value="ECO:0007669"/>
    <property type="project" value="InterPro"/>
</dbReference>
<reference evidence="6 7" key="1">
    <citation type="submission" date="2019-10" db="EMBL/GenBank/DDBJ databases">
        <title>Bifidobacterium from non-human primates.</title>
        <authorList>
            <person name="Modesto M."/>
        </authorList>
    </citation>
    <scope>NUCLEOTIDE SEQUENCE [LARGE SCALE GENOMIC DNA]</scope>
    <source>
        <strain evidence="6 7">TREM</strain>
    </source>
</reference>
<keyword evidence="2 4" id="KW-0378">Hydrolase</keyword>
<dbReference type="EMBL" id="WHZX01000009">
    <property type="protein sequence ID" value="NEG72503.1"/>
    <property type="molecule type" value="Genomic_DNA"/>
</dbReference>
<dbReference type="Proteomes" id="UP000482084">
    <property type="component" value="Unassembled WGS sequence"/>
</dbReference>
<name>A0A6L4WY48_9BIFI</name>
<organism evidence="5 8">
    <name type="scientific">Bifidobacterium ramosum</name>
    <dbReference type="NCBI Taxonomy" id="1798158"/>
    <lineage>
        <taxon>Bacteria</taxon>
        <taxon>Bacillati</taxon>
        <taxon>Actinomycetota</taxon>
        <taxon>Actinomycetes</taxon>
        <taxon>Bifidobacteriales</taxon>
        <taxon>Bifidobacteriaceae</taxon>
        <taxon>Bifidobacterium</taxon>
    </lineage>
</organism>
<evidence type="ECO:0000256" key="3">
    <source>
        <dbReference type="ARBA" id="ARBA00023295"/>
    </source>
</evidence>
<dbReference type="AlphaFoldDB" id="A0A6L4WY48"/>
<dbReference type="Gene3D" id="2.160.20.10">
    <property type="entry name" value="Single-stranded right-handed beta-helix, Pectin lyase-like"/>
    <property type="match status" value="1"/>
</dbReference>
<gene>
    <name evidence="5" type="ORF">DSM100688_1941</name>
    <name evidence="6" type="ORF">GFD24_09875</name>
</gene>
<dbReference type="PANTHER" id="PTHR31339">
    <property type="entry name" value="PECTIN LYASE-RELATED"/>
    <property type="match status" value="1"/>
</dbReference>
<dbReference type="RefSeq" id="WP_152358951.1">
    <property type="nucleotide sequence ID" value="NZ_WBSM01000012.1"/>
</dbReference>
<dbReference type="SUPFAM" id="SSF51126">
    <property type="entry name" value="Pectin lyase-like"/>
    <property type="match status" value="1"/>
</dbReference>
<protein>
    <submittedName>
        <fullName evidence="5">Polygalacturonase</fullName>
    </submittedName>
</protein>
<evidence type="ECO:0000313" key="8">
    <source>
        <dbReference type="Proteomes" id="UP000482084"/>
    </source>
</evidence>
<dbReference type="OrthoDB" id="3196343at2"/>
<dbReference type="PANTHER" id="PTHR31339:SF9">
    <property type="entry name" value="PLASMIN AND FIBRONECTIN-BINDING PROTEIN A"/>
    <property type="match status" value="1"/>
</dbReference>
<sequence>MTINTTHIYNVRDFGAVADGVTNDAPAIQSAIDAATADGGGRVVLAGGAFLAGTIKLKSNVTLEVGESATLLASPNIADYAPDVHHNRYRNEPELDRCFIYAEDQHDFALVGRGTIDGNASAFPNEGSIYRPMMIRMLRCHNVHVENLRLYESAAWTTAFLDSEYIWVRGLDIKNDKRYNGDGLDFDGSAHVFISDCYVRGTDDNFCLQSSSKDYPVHDVHVTNCEFSGVCAGIRIGLKSIGDIYNVSISNCTLNRVWREGIKLECTEGGSISDISISNIVMRDVTRPIFAVLNNRFELDDYGTSVELDHMPEIGTMARISISNVTATDDGEMANVHRRFTDDVMGEPKFAGIRFDAADGHPIEDVTLDGLRYTFIGGVKLSDIPPLGEYPRLVDKLAEPDVRSSENYWPDWSRTAFMDLRNVHGLDLNRIRLRSIHPDERPAVLLDGCEVCAEPDVTVDGSPLRR</sequence>
<keyword evidence="8" id="KW-1185">Reference proteome</keyword>
<evidence type="ECO:0000256" key="2">
    <source>
        <dbReference type="ARBA" id="ARBA00022801"/>
    </source>
</evidence>
<reference evidence="5 8" key="2">
    <citation type="submission" date="2019-10" db="EMBL/GenBank/DDBJ databases">
        <title>Characterization of the phylogenetic diversity of two novel species belonging to the genus Bifidobacterium: Bifidobacterium cebidarum sp. nov. and Bifidobacterium leontopitheci sp. nov.</title>
        <authorList>
            <person name="Lugli G.A."/>
            <person name="Duranti S."/>
            <person name="Milani C."/>
            <person name="Turroni F."/>
            <person name="Ventura M."/>
        </authorList>
    </citation>
    <scope>NUCLEOTIDE SEQUENCE [LARGE SCALE GENOMIC DNA]</scope>
    <source>
        <strain evidence="5 8">DSM 100688</strain>
    </source>
</reference>
<proteinExistence type="inferred from homology"/>
<comment type="similarity">
    <text evidence="1 4">Belongs to the glycosyl hydrolase 28 family.</text>
</comment>
<dbReference type="Proteomes" id="UP000469943">
    <property type="component" value="Unassembled WGS sequence"/>
</dbReference>
<evidence type="ECO:0000313" key="7">
    <source>
        <dbReference type="Proteomes" id="UP000469943"/>
    </source>
</evidence>
<comment type="caution">
    <text evidence="5">The sequence shown here is derived from an EMBL/GenBank/DDBJ whole genome shotgun (WGS) entry which is preliminary data.</text>
</comment>
<dbReference type="InterPro" id="IPR012334">
    <property type="entry name" value="Pectin_lyas_fold"/>
</dbReference>
<dbReference type="Pfam" id="PF00295">
    <property type="entry name" value="Glyco_hydro_28"/>
    <property type="match status" value="1"/>
</dbReference>
<dbReference type="InterPro" id="IPR000743">
    <property type="entry name" value="Glyco_hydro_28"/>
</dbReference>
<dbReference type="InterPro" id="IPR006626">
    <property type="entry name" value="PbH1"/>
</dbReference>
<dbReference type="InterPro" id="IPR011050">
    <property type="entry name" value="Pectin_lyase_fold/virulence"/>
</dbReference>
<evidence type="ECO:0000313" key="5">
    <source>
        <dbReference type="EMBL" id="KAB8286990.1"/>
    </source>
</evidence>
<dbReference type="GO" id="GO:0005975">
    <property type="term" value="P:carbohydrate metabolic process"/>
    <property type="evidence" value="ECO:0007669"/>
    <property type="project" value="InterPro"/>
</dbReference>
<evidence type="ECO:0000256" key="4">
    <source>
        <dbReference type="RuleBase" id="RU361169"/>
    </source>
</evidence>